<keyword evidence="5" id="KW-0378">Hydrolase</keyword>
<evidence type="ECO:0000256" key="1">
    <source>
        <dbReference type="ARBA" id="ARBA00004613"/>
    </source>
</evidence>
<keyword evidence="3 9" id="KW-0645">Protease</keyword>
<evidence type="ECO:0000256" key="7">
    <source>
        <dbReference type="PROSITE-ProRule" id="PRU01240"/>
    </source>
</evidence>
<evidence type="ECO:0000256" key="4">
    <source>
        <dbReference type="ARBA" id="ARBA00022729"/>
    </source>
</evidence>
<evidence type="ECO:0000256" key="2">
    <source>
        <dbReference type="ARBA" id="ARBA00011073"/>
    </source>
</evidence>
<reference evidence="9 10" key="3">
    <citation type="submission" date="2019-11" db="EMBL/GenBank/DDBJ databases">
        <title>A de novo genome assembly of a pear dwarfing rootstock.</title>
        <authorList>
            <person name="Wang F."/>
            <person name="Wang J."/>
            <person name="Li S."/>
            <person name="Zhang Y."/>
            <person name="Fang M."/>
            <person name="Ma L."/>
            <person name="Zhao Y."/>
            <person name="Jiang S."/>
        </authorList>
    </citation>
    <scope>NUCLEOTIDE SEQUENCE [LARGE SCALE GENOMIC DNA]</scope>
    <source>
        <strain evidence="9">S2</strain>
        <tissue evidence="9">Leaf</tissue>
    </source>
</reference>
<reference evidence="10" key="2">
    <citation type="submission" date="2019-10" db="EMBL/GenBank/DDBJ databases">
        <title>A de novo genome assembly of a pear dwarfing rootstock.</title>
        <authorList>
            <person name="Wang F."/>
            <person name="Wang J."/>
            <person name="Li S."/>
            <person name="Zhang Y."/>
            <person name="Fang M."/>
            <person name="Ma L."/>
            <person name="Zhao Y."/>
            <person name="Jiang S."/>
        </authorList>
    </citation>
    <scope>NUCLEOTIDE SEQUENCE [LARGE SCALE GENOMIC DNA]</scope>
</reference>
<keyword evidence="10" id="KW-1185">Reference proteome</keyword>
<sequence>MENKEGFLSSHLEITLPLQTTHSLDFLGLHQGYGLWEQANYSESVIIGLLDSGIGPDHPSFSDEGVSPPSAKWKGKCEFNGTVCNNKLIGARNFLGADRGNITRTPFDWNCHGTHTSSTTTRNFVKGTSMFGEANDTAMGMAPYVHLAMYRVCRGPGCTYGDILASLDAAVEDGLDVLSFLL</sequence>
<dbReference type="InterPro" id="IPR000209">
    <property type="entry name" value="Peptidase_S8/S53_dom"/>
</dbReference>
<dbReference type="PROSITE" id="PS51892">
    <property type="entry name" value="SUBTILASE"/>
    <property type="match status" value="1"/>
</dbReference>
<keyword evidence="6" id="KW-0720">Serine protease</keyword>
<comment type="caution">
    <text evidence="9">The sequence shown here is derived from an EMBL/GenBank/DDBJ whole genome shotgun (WGS) entry which is preliminary data.</text>
</comment>
<comment type="caution">
    <text evidence="7">Lacks conserved residue(s) required for the propagation of feature annotation.</text>
</comment>
<dbReference type="PROSITE" id="PS00136">
    <property type="entry name" value="SUBTILASE_ASP"/>
    <property type="match status" value="1"/>
</dbReference>
<proteinExistence type="inferred from homology"/>
<dbReference type="InterPro" id="IPR036852">
    <property type="entry name" value="Peptidase_S8/S53_dom_sf"/>
</dbReference>
<dbReference type="SUPFAM" id="SSF52743">
    <property type="entry name" value="Subtilisin-like"/>
    <property type="match status" value="1"/>
</dbReference>
<dbReference type="GO" id="GO:0005576">
    <property type="term" value="C:extracellular region"/>
    <property type="evidence" value="ECO:0007669"/>
    <property type="project" value="UniProtKB-SubCell"/>
</dbReference>
<evidence type="ECO:0000313" key="10">
    <source>
        <dbReference type="Proteomes" id="UP000327157"/>
    </source>
</evidence>
<comment type="subcellular location">
    <subcellularLocation>
        <location evidence="1">Secreted</location>
    </subcellularLocation>
</comment>
<keyword evidence="4" id="KW-0732">Signal</keyword>
<evidence type="ECO:0000256" key="5">
    <source>
        <dbReference type="ARBA" id="ARBA00022801"/>
    </source>
</evidence>
<feature type="domain" description="Peptidase S8/S53" evidence="8">
    <location>
        <begin position="44"/>
        <end position="179"/>
    </location>
</feature>
<dbReference type="PANTHER" id="PTHR10795">
    <property type="entry name" value="PROPROTEIN CONVERTASE SUBTILISIN/KEXIN"/>
    <property type="match status" value="1"/>
</dbReference>
<dbReference type="Gene3D" id="3.40.50.200">
    <property type="entry name" value="Peptidase S8/S53 domain"/>
    <property type="match status" value="1"/>
</dbReference>
<organism evidence="9 10">
    <name type="scientific">Pyrus ussuriensis x Pyrus communis</name>
    <dbReference type="NCBI Taxonomy" id="2448454"/>
    <lineage>
        <taxon>Eukaryota</taxon>
        <taxon>Viridiplantae</taxon>
        <taxon>Streptophyta</taxon>
        <taxon>Embryophyta</taxon>
        <taxon>Tracheophyta</taxon>
        <taxon>Spermatophyta</taxon>
        <taxon>Magnoliopsida</taxon>
        <taxon>eudicotyledons</taxon>
        <taxon>Gunneridae</taxon>
        <taxon>Pentapetalae</taxon>
        <taxon>rosids</taxon>
        <taxon>fabids</taxon>
        <taxon>Rosales</taxon>
        <taxon>Rosaceae</taxon>
        <taxon>Amygdaloideae</taxon>
        <taxon>Maleae</taxon>
        <taxon>Pyrus</taxon>
    </lineage>
</organism>
<evidence type="ECO:0000259" key="8">
    <source>
        <dbReference type="Pfam" id="PF00082"/>
    </source>
</evidence>
<accession>A0A5N5H6F9</accession>
<comment type="similarity">
    <text evidence="2 7">Belongs to the peptidase S8 family.</text>
</comment>
<name>A0A5N5H6F9_9ROSA</name>
<dbReference type="InterPro" id="IPR045051">
    <property type="entry name" value="SBT"/>
</dbReference>
<dbReference type="EMBL" id="SMOL01000231">
    <property type="protein sequence ID" value="KAB2622587.1"/>
    <property type="molecule type" value="Genomic_DNA"/>
</dbReference>
<gene>
    <name evidence="9" type="ORF">D8674_024769</name>
</gene>
<evidence type="ECO:0000256" key="6">
    <source>
        <dbReference type="ARBA" id="ARBA00022825"/>
    </source>
</evidence>
<dbReference type="PRINTS" id="PR00723">
    <property type="entry name" value="SUBTILISIN"/>
</dbReference>
<dbReference type="GO" id="GO:0006508">
    <property type="term" value="P:proteolysis"/>
    <property type="evidence" value="ECO:0007669"/>
    <property type="project" value="UniProtKB-KW"/>
</dbReference>
<dbReference type="GO" id="GO:0004252">
    <property type="term" value="F:serine-type endopeptidase activity"/>
    <property type="evidence" value="ECO:0007669"/>
    <property type="project" value="InterPro"/>
</dbReference>
<dbReference type="InterPro" id="IPR015500">
    <property type="entry name" value="Peptidase_S8_subtilisin-rel"/>
</dbReference>
<dbReference type="OrthoDB" id="1738212at2759"/>
<evidence type="ECO:0000313" key="9">
    <source>
        <dbReference type="EMBL" id="KAB2622587.1"/>
    </source>
</evidence>
<evidence type="ECO:0000256" key="3">
    <source>
        <dbReference type="ARBA" id="ARBA00022670"/>
    </source>
</evidence>
<dbReference type="AlphaFoldDB" id="A0A5N5H6F9"/>
<dbReference type="Proteomes" id="UP000327157">
    <property type="component" value="Chromosome 4"/>
</dbReference>
<dbReference type="InterPro" id="IPR023827">
    <property type="entry name" value="Peptidase_S8_Asp-AS"/>
</dbReference>
<reference evidence="9 10" key="1">
    <citation type="submission" date="2019-09" db="EMBL/GenBank/DDBJ databases">
        <authorList>
            <person name="Ou C."/>
        </authorList>
    </citation>
    <scope>NUCLEOTIDE SEQUENCE [LARGE SCALE GENOMIC DNA]</scope>
    <source>
        <strain evidence="9">S2</strain>
        <tissue evidence="9">Leaf</tissue>
    </source>
</reference>
<protein>
    <submittedName>
        <fullName evidence="9">Subtilisin-like protease SDD1</fullName>
    </submittedName>
</protein>
<dbReference type="Pfam" id="PF00082">
    <property type="entry name" value="Peptidase_S8"/>
    <property type="match status" value="1"/>
</dbReference>